<evidence type="ECO:0000256" key="3">
    <source>
        <dbReference type="ARBA" id="ARBA00022989"/>
    </source>
</evidence>
<evidence type="ECO:0000256" key="4">
    <source>
        <dbReference type="ARBA" id="ARBA00023136"/>
    </source>
</evidence>
<keyword evidence="7" id="KW-0378">Hydrolase</keyword>
<feature type="transmembrane region" description="Helical" evidence="5">
    <location>
        <begin position="108"/>
        <end position="127"/>
    </location>
</feature>
<dbReference type="GO" id="GO:0008233">
    <property type="term" value="F:peptidase activity"/>
    <property type="evidence" value="ECO:0007669"/>
    <property type="project" value="UniProtKB-KW"/>
</dbReference>
<dbReference type="Gene3D" id="1.20.1540.10">
    <property type="entry name" value="Rhomboid-like"/>
    <property type="match status" value="1"/>
</dbReference>
<dbReference type="EC" id="3.4.21.105" evidence="7"/>
<feature type="domain" description="Peptidase S54 rhomboid" evidence="6">
    <location>
        <begin position="46"/>
        <end position="184"/>
    </location>
</feature>
<dbReference type="RefSeq" id="WP_147913752.1">
    <property type="nucleotide sequence ID" value="NZ_JBHUEJ010000027.1"/>
</dbReference>
<keyword evidence="4 5" id="KW-0472">Membrane</keyword>
<dbReference type="InterPro" id="IPR022764">
    <property type="entry name" value="Peptidase_S54_rhomboid_dom"/>
</dbReference>
<keyword evidence="8" id="KW-1185">Reference proteome</keyword>
<feature type="transmembrane region" description="Helical" evidence="5">
    <location>
        <begin position="134"/>
        <end position="149"/>
    </location>
</feature>
<dbReference type="InterPro" id="IPR035952">
    <property type="entry name" value="Rhomboid-like_sf"/>
</dbReference>
<feature type="transmembrane region" description="Helical" evidence="5">
    <location>
        <begin position="56"/>
        <end position="78"/>
    </location>
</feature>
<dbReference type="EMBL" id="JBHUEJ010000027">
    <property type="protein sequence ID" value="MFD1711454.1"/>
    <property type="molecule type" value="Genomic_DNA"/>
</dbReference>
<keyword evidence="3 5" id="KW-1133">Transmembrane helix</keyword>
<protein>
    <submittedName>
        <fullName evidence="7">Rhomboid family intramembrane serine protease</fullName>
        <ecNumber evidence="7">3.4.21.105</ecNumber>
    </submittedName>
</protein>
<keyword evidence="2 5" id="KW-0812">Transmembrane</keyword>
<evidence type="ECO:0000256" key="2">
    <source>
        <dbReference type="ARBA" id="ARBA00022692"/>
    </source>
</evidence>
<keyword evidence="7" id="KW-0645">Protease</keyword>
<dbReference type="Pfam" id="PF01694">
    <property type="entry name" value="Rhomboid"/>
    <property type="match status" value="1"/>
</dbReference>
<dbReference type="Proteomes" id="UP001597304">
    <property type="component" value="Unassembled WGS sequence"/>
</dbReference>
<evidence type="ECO:0000259" key="6">
    <source>
        <dbReference type="Pfam" id="PF01694"/>
    </source>
</evidence>
<dbReference type="SUPFAM" id="SSF144091">
    <property type="entry name" value="Rhomboid-like"/>
    <property type="match status" value="1"/>
</dbReference>
<evidence type="ECO:0000256" key="5">
    <source>
        <dbReference type="SAM" id="Phobius"/>
    </source>
</evidence>
<accession>A0ABW4KV37</accession>
<sequence>MRRIAWPLLCAVLVVASGTLWLVGVAGYVDPPRWVWQYDHWRALPWTLWTGPLLHFLWPHLLANVLALVALAVLGAALEAPPRDALALLLAWPLGTAALYAWPGVGAFYGLSGVVHAATAVVAVRALATPSQRWLGLLLAGGLAIKLALERAWKVPVGFDSGWGFNVIYAAHLTGALAGAVLATAFELLRAGRPERGQ</sequence>
<comment type="subcellular location">
    <subcellularLocation>
        <location evidence="1">Membrane</location>
        <topology evidence="1">Multi-pass membrane protein</topology>
    </subcellularLocation>
</comment>
<feature type="transmembrane region" description="Helical" evidence="5">
    <location>
        <begin position="85"/>
        <end position="102"/>
    </location>
</feature>
<proteinExistence type="predicted"/>
<comment type="caution">
    <text evidence="7">The sequence shown here is derived from an EMBL/GenBank/DDBJ whole genome shotgun (WGS) entry which is preliminary data.</text>
</comment>
<organism evidence="7 8">
    <name type="scientific">Ottowia flava</name>
    <dbReference type="NCBI Taxonomy" id="2675430"/>
    <lineage>
        <taxon>Bacteria</taxon>
        <taxon>Pseudomonadati</taxon>
        <taxon>Pseudomonadota</taxon>
        <taxon>Betaproteobacteria</taxon>
        <taxon>Burkholderiales</taxon>
        <taxon>Comamonadaceae</taxon>
        <taxon>Ottowia</taxon>
    </lineage>
</organism>
<evidence type="ECO:0000256" key="1">
    <source>
        <dbReference type="ARBA" id="ARBA00004141"/>
    </source>
</evidence>
<evidence type="ECO:0000313" key="7">
    <source>
        <dbReference type="EMBL" id="MFD1711454.1"/>
    </source>
</evidence>
<reference evidence="8" key="1">
    <citation type="journal article" date="2019" name="Int. J. Syst. Evol. Microbiol.">
        <title>The Global Catalogue of Microorganisms (GCM) 10K type strain sequencing project: providing services to taxonomists for standard genome sequencing and annotation.</title>
        <authorList>
            <consortium name="The Broad Institute Genomics Platform"/>
            <consortium name="The Broad Institute Genome Sequencing Center for Infectious Disease"/>
            <person name="Wu L."/>
            <person name="Ma J."/>
        </authorList>
    </citation>
    <scope>NUCLEOTIDE SEQUENCE [LARGE SCALE GENOMIC DNA]</scope>
    <source>
        <strain evidence="8">LMG 29247</strain>
    </source>
</reference>
<gene>
    <name evidence="7" type="ORF">ACFSF0_12605</name>
</gene>
<evidence type="ECO:0000313" key="8">
    <source>
        <dbReference type="Proteomes" id="UP001597304"/>
    </source>
</evidence>
<dbReference type="GO" id="GO:0006508">
    <property type="term" value="P:proteolysis"/>
    <property type="evidence" value="ECO:0007669"/>
    <property type="project" value="UniProtKB-KW"/>
</dbReference>
<name>A0ABW4KV37_9BURK</name>
<feature type="transmembrane region" description="Helical" evidence="5">
    <location>
        <begin position="169"/>
        <end position="189"/>
    </location>
</feature>